<evidence type="ECO:0000313" key="3">
    <source>
        <dbReference type="Proteomes" id="UP000694557"/>
    </source>
</evidence>
<protein>
    <submittedName>
        <fullName evidence="2">Si:ch211-210c8.6</fullName>
    </submittedName>
</protein>
<keyword evidence="3" id="KW-1185">Reference proteome</keyword>
<keyword evidence="1" id="KW-0812">Transmembrane</keyword>
<dbReference type="InterPro" id="IPR010721">
    <property type="entry name" value="UstE-like"/>
</dbReference>
<evidence type="ECO:0000256" key="1">
    <source>
        <dbReference type="SAM" id="Phobius"/>
    </source>
</evidence>
<keyword evidence="1" id="KW-1133">Transmembrane helix</keyword>
<dbReference type="AlphaFoldDB" id="A0A8C7G0E9"/>
<dbReference type="PROSITE" id="PS50244">
    <property type="entry name" value="S5A_REDUCTASE"/>
    <property type="match status" value="1"/>
</dbReference>
<dbReference type="Pfam" id="PF06966">
    <property type="entry name" value="DUF1295"/>
    <property type="match status" value="1"/>
</dbReference>
<sequence length="211" mass="23655">MIGYITKCAATDLRIQWTGWAISGALKSEKFYDLAGSGTFILLTGLVTAWGVRLGTFLFMRIVKDGQDRRFNHVRQPRDILCLSGCLTRLPTLMLNSEQRDEPLGLRDYLGWGIWSRAFVTEAITSASIQPPQGKCIQSGLWGDSQHPNYLGEIMQWSGLWLCFVCDEGSPVCHLLCLSGSYCVTLMAFPSWRSGVQTLPSRTLLWPIPEF</sequence>
<name>A0A8C7G0E9_ONCKI</name>
<feature type="transmembrane region" description="Helical" evidence="1">
    <location>
        <begin position="40"/>
        <end position="60"/>
    </location>
</feature>
<organism evidence="2 3">
    <name type="scientific">Oncorhynchus kisutch</name>
    <name type="common">Coho salmon</name>
    <name type="synonym">Salmo kisutch</name>
    <dbReference type="NCBI Taxonomy" id="8019"/>
    <lineage>
        <taxon>Eukaryota</taxon>
        <taxon>Metazoa</taxon>
        <taxon>Chordata</taxon>
        <taxon>Craniata</taxon>
        <taxon>Vertebrata</taxon>
        <taxon>Euteleostomi</taxon>
        <taxon>Actinopterygii</taxon>
        <taxon>Neopterygii</taxon>
        <taxon>Teleostei</taxon>
        <taxon>Protacanthopterygii</taxon>
        <taxon>Salmoniformes</taxon>
        <taxon>Salmonidae</taxon>
        <taxon>Salmoninae</taxon>
        <taxon>Oncorhynchus</taxon>
    </lineage>
</organism>
<reference evidence="2" key="2">
    <citation type="submission" date="2025-09" db="UniProtKB">
        <authorList>
            <consortium name="Ensembl"/>
        </authorList>
    </citation>
    <scope>IDENTIFICATION</scope>
</reference>
<dbReference type="PANTHER" id="PTHR32251">
    <property type="entry name" value="3-OXO-5-ALPHA-STEROID 4-DEHYDROGENASE"/>
    <property type="match status" value="1"/>
</dbReference>
<evidence type="ECO:0000313" key="2">
    <source>
        <dbReference type="Ensembl" id="ENSOKIP00005035491.1"/>
    </source>
</evidence>
<reference evidence="2" key="1">
    <citation type="submission" date="2025-08" db="UniProtKB">
        <authorList>
            <consortium name="Ensembl"/>
        </authorList>
    </citation>
    <scope>IDENTIFICATION</scope>
</reference>
<dbReference type="Gene3D" id="1.20.120.1630">
    <property type="match status" value="1"/>
</dbReference>
<dbReference type="GO" id="GO:0016020">
    <property type="term" value="C:membrane"/>
    <property type="evidence" value="ECO:0007669"/>
    <property type="project" value="TreeGrafter"/>
</dbReference>
<dbReference type="GeneTree" id="ENSGT00390000008169"/>
<dbReference type="PANTHER" id="PTHR32251:SF17">
    <property type="entry name" value="STEROID 5-ALPHA REDUCTASE C-TERMINAL DOMAIN-CONTAINING PROTEIN"/>
    <property type="match status" value="1"/>
</dbReference>
<proteinExistence type="predicted"/>
<keyword evidence="1" id="KW-0472">Membrane</keyword>
<dbReference type="Ensembl" id="ENSOKIT00005037456.1">
    <property type="protein sequence ID" value="ENSOKIP00005035491.1"/>
    <property type="gene ID" value="ENSOKIG00005015173.1"/>
</dbReference>
<accession>A0A8C7G0E9</accession>
<dbReference type="Proteomes" id="UP000694557">
    <property type="component" value="Unassembled WGS sequence"/>
</dbReference>